<keyword evidence="3" id="KW-1185">Reference proteome</keyword>
<dbReference type="PROSITE" id="PS51257">
    <property type="entry name" value="PROKAR_LIPOPROTEIN"/>
    <property type="match status" value="1"/>
</dbReference>
<dbReference type="OrthoDB" id="1095195at2"/>
<sequence length="500" mass="56040">MMINRYFLSAFLLILLVAGCTRDNSDSGSSINEIAIDSLKPTYQVLQGAVLQIQPVLSFTMDNGNDTSRYEYEWFVASTRKIPLAGTRNLNITVNIAPGTYDVYFRVRDRKSDVQWSKKTQLIVRTAIYEGWMVLCDVNGTARLDMITKNDTGYRAIHDVLQFTGSQLKLTGAPVDVACFPYSFVQYGIYVSATGTGTTKIDPETFGWKPEMYLSYETLMKDIPDNFLADRMIVKGSMLSSFLYKDGNAYYYSGVNGLRYSLPVNIVAGEVKEFKVSPYIVSSPADFADYAPSVMYDTEKRRFLQHAPNKTNVSALPVGKLFDYNNTGMDLVYMASSLYNGSFSGGEIFAILKEPGTGKYHLGRFTINAFGQNFVQNYWEDITATDFDKAAQFAVSPDYGYVFYNVGGKLYEYDIFTKTSKLMLDKGAATITNLKFQRFLNVFTGTTSKYKNKLVVGSYDGTGNGTFEIYSVPPVNGSLKLEESYTGFGKIKSIAYRERN</sequence>
<dbReference type="Pfam" id="PF16407">
    <property type="entry name" value="PKD_2"/>
    <property type="match status" value="1"/>
</dbReference>
<feature type="chain" id="PRO_5011514849" evidence="1">
    <location>
        <begin position="24"/>
        <end position="500"/>
    </location>
</feature>
<dbReference type="InterPro" id="IPR032183">
    <property type="entry name" value="PKD-like"/>
</dbReference>
<dbReference type="RefSeq" id="WP_089896397.1">
    <property type="nucleotide sequence ID" value="NZ_FOJG01000001.1"/>
</dbReference>
<name>A0A1I0RQH4_9BACT</name>
<dbReference type="Proteomes" id="UP000199310">
    <property type="component" value="Unassembled WGS sequence"/>
</dbReference>
<evidence type="ECO:0000313" key="3">
    <source>
        <dbReference type="Proteomes" id="UP000199310"/>
    </source>
</evidence>
<evidence type="ECO:0000256" key="1">
    <source>
        <dbReference type="SAM" id="SignalP"/>
    </source>
</evidence>
<dbReference type="STRING" id="29529.SAMN04488122_3229"/>
<evidence type="ECO:0000313" key="2">
    <source>
        <dbReference type="EMBL" id="SEW43517.1"/>
    </source>
</evidence>
<proteinExistence type="predicted"/>
<dbReference type="AlphaFoldDB" id="A0A1I0RQH4"/>
<feature type="signal peptide" evidence="1">
    <location>
        <begin position="1"/>
        <end position="23"/>
    </location>
</feature>
<protein>
    <submittedName>
        <fullName evidence="2">PKD-like family protein</fullName>
    </submittedName>
</protein>
<keyword evidence="1" id="KW-0732">Signal</keyword>
<organism evidence="2 3">
    <name type="scientific">Chitinophaga arvensicola</name>
    <dbReference type="NCBI Taxonomy" id="29529"/>
    <lineage>
        <taxon>Bacteria</taxon>
        <taxon>Pseudomonadati</taxon>
        <taxon>Bacteroidota</taxon>
        <taxon>Chitinophagia</taxon>
        <taxon>Chitinophagales</taxon>
        <taxon>Chitinophagaceae</taxon>
        <taxon>Chitinophaga</taxon>
    </lineage>
</organism>
<dbReference type="EMBL" id="FOJG01000001">
    <property type="protein sequence ID" value="SEW43517.1"/>
    <property type="molecule type" value="Genomic_DNA"/>
</dbReference>
<reference evidence="3" key="1">
    <citation type="submission" date="2016-10" db="EMBL/GenBank/DDBJ databases">
        <authorList>
            <person name="Varghese N."/>
            <person name="Submissions S."/>
        </authorList>
    </citation>
    <scope>NUCLEOTIDE SEQUENCE [LARGE SCALE GENOMIC DNA]</scope>
    <source>
        <strain evidence="3">DSM 3695</strain>
    </source>
</reference>
<accession>A0A1I0RQH4</accession>
<gene>
    <name evidence="2" type="ORF">SAMN04488122_3229</name>
</gene>